<dbReference type="Pfam" id="PF00571">
    <property type="entry name" value="CBS"/>
    <property type="match status" value="2"/>
</dbReference>
<dbReference type="CDD" id="cd05401">
    <property type="entry name" value="NT_GlnE_GlnD_like"/>
    <property type="match status" value="1"/>
</dbReference>
<dbReference type="InterPro" id="IPR005105">
    <property type="entry name" value="GlnD_Uridyltrans_N"/>
</dbReference>
<accession>A0A7J0BSS4</accession>
<evidence type="ECO:0000256" key="1">
    <source>
        <dbReference type="ARBA" id="ARBA00022737"/>
    </source>
</evidence>
<dbReference type="Pfam" id="PF10335">
    <property type="entry name" value="DUF294_C"/>
    <property type="match status" value="1"/>
</dbReference>
<keyword evidence="1" id="KW-0677">Repeat</keyword>
<keyword evidence="2" id="KW-0129">CBS domain</keyword>
<dbReference type="PANTHER" id="PTHR48108">
    <property type="entry name" value="CBS DOMAIN-CONTAINING PROTEIN CBSX2, CHLOROPLASTIC"/>
    <property type="match status" value="1"/>
</dbReference>
<sequence length="728" mass="80277">MTDPSRQPQLALDFLRATLPFSELAPDVLEWLAKACSVDFMPAGTRLFERGRTRPDRLWLVQKGAVKLSCAESAPEAGGGGDALSGAPVSAASASGGVQGEETLTDVRGEGASVGAVALMDGGAATADVDTVEDTFFITVPRKVFLELVEREQVVAQYYLKGLPERFISKAFSEMRVRCEGLADEKGLYLFATRVGDLVSRPLVTMPRSASLRQAAALMVEQEVGSLLIREDCEGGGESATGMVPEDAAYDCAGYSGGSLLGGDDYREELRELGTLAVQDERVEPGETAPGQGGAEGLGEIIGIVTDSDLRKAVAMCMDYAAPVGTIMNSPVVAVDAERPCFDALLEMMRRQIHHLAITRDGEIAGVITAHDIMVMQGRTPMSLFREILHQRTLAGLHPLGARVVYVARGLVEEGARAGSITRMITVFNDLILEKVLSLLQRELGPPPVPFCWMCMGSEGRREQTFMTDQDNALVMRDTEDPVVRRAAEVYFRAFAERAVEHLDACGFRRCRGDIMASNPRWSMDVGGWKRQFATWIRKPEPQEVLNASIFFDFRAGYGRADFVDSLWEQVLADSRANEMFQRQLAADCLRMRPPLSFFRNFIVEKDGQHRNTLDLKKRGGLPFVDFARVMALRCGLRETNTLDRFLALEAGGHVPAQLGREARDAYEFVMHLRLVHQVEQIERGEPPDNHIDPARLTDLEKQTLKEAFAVAVKLQSFLKDVFHMHMA</sequence>
<dbReference type="AlphaFoldDB" id="A0A7J0BSS4"/>
<dbReference type="Pfam" id="PF03445">
    <property type="entry name" value="DUF294"/>
    <property type="match status" value="1"/>
</dbReference>
<dbReference type="Gene3D" id="3.10.580.10">
    <property type="entry name" value="CBS-domain"/>
    <property type="match status" value="2"/>
</dbReference>
<dbReference type="PROSITE" id="PS51371">
    <property type="entry name" value="CBS"/>
    <property type="match status" value="1"/>
</dbReference>
<dbReference type="EMBL" id="BLVP01000002">
    <property type="protein sequence ID" value="GFM36064.1"/>
    <property type="molecule type" value="Genomic_DNA"/>
</dbReference>
<keyword evidence="6" id="KW-1185">Reference proteome</keyword>
<dbReference type="RefSeq" id="WP_174408755.1">
    <property type="nucleotide sequence ID" value="NZ_BLVP01000002.1"/>
</dbReference>
<comment type="caution">
    <text evidence="5">The sequence shown here is derived from an EMBL/GenBank/DDBJ whole genome shotgun (WGS) entry which is preliminary data.</text>
</comment>
<feature type="compositionally biased region" description="Low complexity" evidence="3">
    <location>
        <begin position="85"/>
        <end position="96"/>
    </location>
</feature>
<dbReference type="InterPro" id="IPR051462">
    <property type="entry name" value="CBS_domain-containing"/>
</dbReference>
<dbReference type="InterPro" id="IPR018490">
    <property type="entry name" value="cNMP-bd_dom_sf"/>
</dbReference>
<proteinExistence type="predicted"/>
<dbReference type="PANTHER" id="PTHR48108:SF34">
    <property type="entry name" value="CBS DOMAIN-CONTAINING PROTEIN YHCV"/>
    <property type="match status" value="1"/>
</dbReference>
<evidence type="ECO:0000259" key="4">
    <source>
        <dbReference type="PROSITE" id="PS51371"/>
    </source>
</evidence>
<evidence type="ECO:0000256" key="2">
    <source>
        <dbReference type="PROSITE-ProRule" id="PRU00703"/>
    </source>
</evidence>
<name>A0A7J0BSS4_9BACT</name>
<dbReference type="SUPFAM" id="SSF51206">
    <property type="entry name" value="cAMP-binding domain-like"/>
    <property type="match status" value="1"/>
</dbReference>
<dbReference type="CDD" id="cd00038">
    <property type="entry name" value="CAP_ED"/>
    <property type="match status" value="1"/>
</dbReference>
<dbReference type="InterPro" id="IPR000595">
    <property type="entry name" value="cNMP-bd_dom"/>
</dbReference>
<dbReference type="InterPro" id="IPR000644">
    <property type="entry name" value="CBS_dom"/>
</dbReference>
<dbReference type="InterPro" id="IPR046342">
    <property type="entry name" value="CBS_dom_sf"/>
</dbReference>
<protein>
    <recommendedName>
        <fullName evidence="4">CBS domain-containing protein</fullName>
    </recommendedName>
</protein>
<reference evidence="5 6" key="1">
    <citation type="submission" date="2020-05" db="EMBL/GenBank/DDBJ databases">
        <title>Draft genome sequence of Desulfovibrio psychrotolerans JS1T.</title>
        <authorList>
            <person name="Ueno A."/>
            <person name="Tamazawa S."/>
            <person name="Tamamura S."/>
            <person name="Murakami T."/>
            <person name="Kiyama T."/>
            <person name="Inomata H."/>
            <person name="Amano Y."/>
            <person name="Miyakawa K."/>
            <person name="Tamaki H."/>
            <person name="Naganuma T."/>
            <person name="Kaneko K."/>
        </authorList>
    </citation>
    <scope>NUCLEOTIDE SEQUENCE [LARGE SCALE GENOMIC DNA]</scope>
    <source>
        <strain evidence="5 6">JS1</strain>
    </source>
</reference>
<dbReference type="InterPro" id="IPR018821">
    <property type="entry name" value="DUF294_put_nucleoTrafse_sb-bd"/>
</dbReference>
<evidence type="ECO:0000256" key="3">
    <source>
        <dbReference type="SAM" id="MobiDB-lite"/>
    </source>
</evidence>
<organism evidence="5 6">
    <name type="scientific">Desulfovibrio psychrotolerans</name>
    <dbReference type="NCBI Taxonomy" id="415242"/>
    <lineage>
        <taxon>Bacteria</taxon>
        <taxon>Pseudomonadati</taxon>
        <taxon>Thermodesulfobacteriota</taxon>
        <taxon>Desulfovibrionia</taxon>
        <taxon>Desulfovibrionales</taxon>
        <taxon>Desulfovibrionaceae</taxon>
        <taxon>Desulfovibrio</taxon>
    </lineage>
</organism>
<gene>
    <name evidence="5" type="ORF">DSM19430T_07480</name>
</gene>
<dbReference type="GO" id="GO:0008773">
    <property type="term" value="F:[protein-PII] uridylyltransferase activity"/>
    <property type="evidence" value="ECO:0007669"/>
    <property type="project" value="InterPro"/>
</dbReference>
<feature type="region of interest" description="Disordered" evidence="3">
    <location>
        <begin position="77"/>
        <end position="101"/>
    </location>
</feature>
<dbReference type="InterPro" id="IPR014710">
    <property type="entry name" value="RmlC-like_jellyroll"/>
</dbReference>
<dbReference type="Proteomes" id="UP000503820">
    <property type="component" value="Unassembled WGS sequence"/>
</dbReference>
<feature type="domain" description="CBS" evidence="4">
    <location>
        <begin position="328"/>
        <end position="384"/>
    </location>
</feature>
<evidence type="ECO:0000313" key="6">
    <source>
        <dbReference type="Proteomes" id="UP000503820"/>
    </source>
</evidence>
<dbReference type="SMART" id="SM00116">
    <property type="entry name" value="CBS"/>
    <property type="match status" value="2"/>
</dbReference>
<dbReference type="Gene3D" id="2.60.120.10">
    <property type="entry name" value="Jelly Rolls"/>
    <property type="match status" value="1"/>
</dbReference>
<dbReference type="SUPFAM" id="SSF54631">
    <property type="entry name" value="CBS-domain pair"/>
    <property type="match status" value="1"/>
</dbReference>
<evidence type="ECO:0000313" key="5">
    <source>
        <dbReference type="EMBL" id="GFM36064.1"/>
    </source>
</evidence>